<evidence type="ECO:0000313" key="5">
    <source>
        <dbReference type="Proteomes" id="UP001609219"/>
    </source>
</evidence>
<keyword evidence="5" id="KW-1185">Reference proteome</keyword>
<sequence length="338" mass="37369">MSAQKSKKFSFLTTAYKTEAYLGDTIESVLAQTSPDWELVVVDNGMDDAIAAIVQSYASDERIRLVRQENKGYAGGVMAAAEAASGDFFVVLDSDDQVLPGFCRAVAALVDSDPGVDAVGCDAFRFDDDGLDLPIGYYRSTNIKKKPDPKHRLNLTDLVGGYVPYYTAAIRQSVWEEVGGYDRGDQELHESVVIWLRMVDRYDIRVLPQRLARFRLRSDSLTRDPKAVEAFAEELERSFSYAAPSDEEAKAALESTLRTLRYWVLLRRARFALLSGDDVGARLAAREAFAQRRTVRAAMVLAAVNIAPGALRVAHPAKQKITTKLSHAVGRLVSAIKR</sequence>
<reference evidence="4 5" key="1">
    <citation type="submission" date="2024-10" db="EMBL/GenBank/DDBJ databases">
        <authorList>
            <person name="Riesco R."/>
        </authorList>
    </citation>
    <scope>NUCLEOTIDE SEQUENCE [LARGE SCALE GENOMIC DNA]</scope>
    <source>
        <strain evidence="3 4">NCIMB 15448</strain>
        <strain evidence="2 5">NCIMB 15450</strain>
    </source>
</reference>
<comment type="caution">
    <text evidence="3">The sequence shown here is derived from an EMBL/GenBank/DDBJ whole genome shotgun (WGS) entry which is preliminary data.</text>
</comment>
<feature type="domain" description="Glycosyltransferase 2-like" evidence="1">
    <location>
        <begin position="10"/>
        <end position="166"/>
    </location>
</feature>
<dbReference type="SUPFAM" id="SSF53448">
    <property type="entry name" value="Nucleotide-diphospho-sugar transferases"/>
    <property type="match status" value="1"/>
</dbReference>
<evidence type="ECO:0000259" key="1">
    <source>
        <dbReference type="Pfam" id="PF00535"/>
    </source>
</evidence>
<dbReference type="CDD" id="cd00761">
    <property type="entry name" value="Glyco_tranf_GTA_type"/>
    <property type="match status" value="1"/>
</dbReference>
<dbReference type="PANTHER" id="PTHR43685">
    <property type="entry name" value="GLYCOSYLTRANSFERASE"/>
    <property type="match status" value="1"/>
</dbReference>
<dbReference type="Proteomes" id="UP001609219">
    <property type="component" value="Unassembled WGS sequence"/>
</dbReference>
<gene>
    <name evidence="3" type="ORF">ACHIPV_17585</name>
    <name evidence="2" type="ORF">ACHIRB_29930</name>
</gene>
<dbReference type="Pfam" id="PF00535">
    <property type="entry name" value="Glycos_transf_2"/>
    <property type="match status" value="1"/>
</dbReference>
<protein>
    <submittedName>
        <fullName evidence="3">Glycosyltransferase family 2 protein</fullName>
    </submittedName>
</protein>
<dbReference type="Proteomes" id="UP001609176">
    <property type="component" value="Unassembled WGS sequence"/>
</dbReference>
<proteinExistence type="predicted"/>
<organism evidence="3 4">
    <name type="scientific">Antrihabitans spumae</name>
    <dbReference type="NCBI Taxonomy" id="3373370"/>
    <lineage>
        <taxon>Bacteria</taxon>
        <taxon>Bacillati</taxon>
        <taxon>Actinomycetota</taxon>
        <taxon>Actinomycetes</taxon>
        <taxon>Mycobacteriales</taxon>
        <taxon>Nocardiaceae</taxon>
        <taxon>Antrihabitans</taxon>
    </lineage>
</organism>
<name>A0ABW7KMJ7_9NOCA</name>
<evidence type="ECO:0000313" key="3">
    <source>
        <dbReference type="EMBL" id="MFH5243673.1"/>
    </source>
</evidence>
<dbReference type="PANTHER" id="PTHR43685:SF2">
    <property type="entry name" value="GLYCOSYLTRANSFERASE 2-LIKE DOMAIN-CONTAINING PROTEIN"/>
    <property type="match status" value="1"/>
</dbReference>
<dbReference type="InterPro" id="IPR050834">
    <property type="entry name" value="Glycosyltransf_2"/>
</dbReference>
<accession>A0ABW7KMJ7</accession>
<dbReference type="RefSeq" id="WP_395125215.1">
    <property type="nucleotide sequence ID" value="NZ_JBIMSN010000158.1"/>
</dbReference>
<evidence type="ECO:0000313" key="2">
    <source>
        <dbReference type="EMBL" id="MFH5232756.1"/>
    </source>
</evidence>
<dbReference type="EMBL" id="JBIMSN010000158">
    <property type="protein sequence ID" value="MFH5232756.1"/>
    <property type="molecule type" value="Genomic_DNA"/>
</dbReference>
<evidence type="ECO:0000313" key="4">
    <source>
        <dbReference type="Proteomes" id="UP001609176"/>
    </source>
</evidence>
<dbReference type="Gene3D" id="3.90.550.10">
    <property type="entry name" value="Spore Coat Polysaccharide Biosynthesis Protein SpsA, Chain A"/>
    <property type="match status" value="1"/>
</dbReference>
<dbReference type="InterPro" id="IPR001173">
    <property type="entry name" value="Glyco_trans_2-like"/>
</dbReference>
<dbReference type="InterPro" id="IPR029044">
    <property type="entry name" value="Nucleotide-diphossugar_trans"/>
</dbReference>
<dbReference type="EMBL" id="JBIMSP010000029">
    <property type="protein sequence ID" value="MFH5243673.1"/>
    <property type="molecule type" value="Genomic_DNA"/>
</dbReference>